<proteinExistence type="predicted"/>
<evidence type="ECO:0000313" key="2">
    <source>
        <dbReference type="Proteomes" id="UP001196413"/>
    </source>
</evidence>
<dbReference type="AlphaFoldDB" id="A0AAD5QNK0"/>
<organism evidence="1 2">
    <name type="scientific">Parelaphostrongylus tenuis</name>
    <name type="common">Meningeal worm</name>
    <dbReference type="NCBI Taxonomy" id="148309"/>
    <lineage>
        <taxon>Eukaryota</taxon>
        <taxon>Metazoa</taxon>
        <taxon>Ecdysozoa</taxon>
        <taxon>Nematoda</taxon>
        <taxon>Chromadorea</taxon>
        <taxon>Rhabditida</taxon>
        <taxon>Rhabditina</taxon>
        <taxon>Rhabditomorpha</taxon>
        <taxon>Strongyloidea</taxon>
        <taxon>Metastrongylidae</taxon>
        <taxon>Parelaphostrongylus</taxon>
    </lineage>
</organism>
<keyword evidence="2" id="KW-1185">Reference proteome</keyword>
<accession>A0AAD5QNK0</accession>
<gene>
    <name evidence="1" type="ORF">KIN20_017301</name>
</gene>
<name>A0AAD5QNK0_PARTN</name>
<protein>
    <submittedName>
        <fullName evidence="1">Uncharacterized protein</fullName>
    </submittedName>
</protein>
<comment type="caution">
    <text evidence="1">The sequence shown here is derived from an EMBL/GenBank/DDBJ whole genome shotgun (WGS) entry which is preliminary data.</text>
</comment>
<sequence length="115" mass="13202">MHIHCASKPELPRRKFSAFPTFLHHSLEDCDFALSHWVSLDTFRTEPSGVTSCSPAAIRSRVSGRIGLAIDAMENRKKFVCCFTSITNWVSMLQIFFKSKYRQFHIGETFMLPDT</sequence>
<reference evidence="1" key="1">
    <citation type="submission" date="2021-06" db="EMBL/GenBank/DDBJ databases">
        <title>Parelaphostrongylus tenuis whole genome reference sequence.</title>
        <authorList>
            <person name="Garwood T.J."/>
            <person name="Larsen P.A."/>
            <person name="Fountain-Jones N.M."/>
            <person name="Garbe J.R."/>
            <person name="Macchietto M.G."/>
            <person name="Kania S.A."/>
            <person name="Gerhold R.W."/>
            <person name="Richards J.E."/>
            <person name="Wolf T.M."/>
        </authorList>
    </citation>
    <scope>NUCLEOTIDE SEQUENCE</scope>
    <source>
        <strain evidence="1">MNPRO001-30</strain>
        <tissue evidence="1">Meninges</tissue>
    </source>
</reference>
<evidence type="ECO:0000313" key="1">
    <source>
        <dbReference type="EMBL" id="KAJ1358783.1"/>
    </source>
</evidence>
<dbReference type="EMBL" id="JAHQIW010003470">
    <property type="protein sequence ID" value="KAJ1358783.1"/>
    <property type="molecule type" value="Genomic_DNA"/>
</dbReference>
<dbReference type="Proteomes" id="UP001196413">
    <property type="component" value="Unassembled WGS sequence"/>
</dbReference>